<dbReference type="InterPro" id="IPR050811">
    <property type="entry name" value="Phosphate_ABC_transporter"/>
</dbReference>
<evidence type="ECO:0000256" key="1">
    <source>
        <dbReference type="ARBA" id="ARBA00022729"/>
    </source>
</evidence>
<dbReference type="EMBL" id="JAUFQU010000001">
    <property type="protein sequence ID" value="MDN3706327.1"/>
    <property type="molecule type" value="Genomic_DNA"/>
</dbReference>
<dbReference type="Pfam" id="PF12849">
    <property type="entry name" value="PBP_like_2"/>
    <property type="match status" value="1"/>
</dbReference>
<evidence type="ECO:0000256" key="2">
    <source>
        <dbReference type="SAM" id="SignalP"/>
    </source>
</evidence>
<evidence type="ECO:0000259" key="3">
    <source>
        <dbReference type="Pfam" id="PF12849"/>
    </source>
</evidence>
<dbReference type="PANTHER" id="PTHR30570:SF1">
    <property type="entry name" value="PHOSPHATE-BINDING PROTEIN PSTS"/>
    <property type="match status" value="1"/>
</dbReference>
<dbReference type="PANTHER" id="PTHR30570">
    <property type="entry name" value="PERIPLASMIC PHOSPHATE BINDING COMPONENT OF PHOSPHATE ABC TRANSPORTER"/>
    <property type="match status" value="1"/>
</dbReference>
<keyword evidence="5" id="KW-1185">Reference proteome</keyword>
<dbReference type="SUPFAM" id="SSF53850">
    <property type="entry name" value="Periplasmic binding protein-like II"/>
    <property type="match status" value="1"/>
</dbReference>
<name>A0ABT8CSX1_9FLAO</name>
<feature type="chain" id="PRO_5045683822" evidence="2">
    <location>
        <begin position="20"/>
        <end position="300"/>
    </location>
</feature>
<dbReference type="PROSITE" id="PS51257">
    <property type="entry name" value="PROKAR_LIPOPROTEIN"/>
    <property type="match status" value="1"/>
</dbReference>
<dbReference type="Proteomes" id="UP001242368">
    <property type="component" value="Unassembled WGS sequence"/>
</dbReference>
<proteinExistence type="predicted"/>
<comment type="caution">
    <text evidence="4">The sequence shown here is derived from an EMBL/GenBank/DDBJ whole genome shotgun (WGS) entry which is preliminary data.</text>
</comment>
<reference evidence="5" key="1">
    <citation type="journal article" date="2019" name="Int. J. Syst. Evol. Microbiol.">
        <title>The Global Catalogue of Microorganisms (GCM) 10K type strain sequencing project: providing services to taxonomists for standard genome sequencing and annotation.</title>
        <authorList>
            <consortium name="The Broad Institute Genomics Platform"/>
            <consortium name="The Broad Institute Genome Sequencing Center for Infectious Disease"/>
            <person name="Wu L."/>
            <person name="Ma J."/>
        </authorList>
    </citation>
    <scope>NUCLEOTIDE SEQUENCE [LARGE SCALE GENOMIC DNA]</scope>
    <source>
        <strain evidence="5">CECT 7184</strain>
    </source>
</reference>
<dbReference type="InterPro" id="IPR024370">
    <property type="entry name" value="PBP_domain"/>
</dbReference>
<organism evidence="4 5">
    <name type="scientific">Paenimyroides ceti</name>
    <dbReference type="NCBI Taxonomy" id="395087"/>
    <lineage>
        <taxon>Bacteria</taxon>
        <taxon>Pseudomonadati</taxon>
        <taxon>Bacteroidota</taxon>
        <taxon>Flavobacteriia</taxon>
        <taxon>Flavobacteriales</taxon>
        <taxon>Flavobacteriaceae</taxon>
        <taxon>Paenimyroides</taxon>
    </lineage>
</organism>
<protein>
    <submittedName>
        <fullName evidence="4">Substrate-binding domain-containing protein</fullName>
    </submittedName>
</protein>
<evidence type="ECO:0000313" key="5">
    <source>
        <dbReference type="Proteomes" id="UP001242368"/>
    </source>
</evidence>
<evidence type="ECO:0000313" key="4">
    <source>
        <dbReference type="EMBL" id="MDN3706327.1"/>
    </source>
</evidence>
<feature type="domain" description="PBP" evidence="3">
    <location>
        <begin position="33"/>
        <end position="272"/>
    </location>
</feature>
<sequence length="300" mass="33505">MKKIAAFIVLMLSFVTVISCDKTKEEDKETKETYSSGKVSVLVEESVVPIFEDIVTVFKSVYTEAEIEIIPATENKILKMIYEDSTRLAVLPKKLDEKEVNHFKGKVAPVETPFAKDAIIFIANKTAADSLIKYEDVVAFIKEQKKDKEKVFVFDNINSSLVRQFRNDAGVTDMSTNVYFFPTTAEVIAYVAKNKNAVGVVGINWLMQPDKNIDALKKDIKTLSVFNKKENKYFKASQSTIADGTYPLVREIYILDLQGKMGLGRGIASFAAGDKGQRIVLKSGLLPVTLPPREVIVNNQ</sequence>
<gene>
    <name evidence="4" type="ORF">QW060_04215</name>
</gene>
<accession>A0ABT8CSX1</accession>
<dbReference type="RefSeq" id="WP_290362405.1">
    <property type="nucleotide sequence ID" value="NZ_JAUFQU010000001.1"/>
</dbReference>
<dbReference type="Gene3D" id="3.40.190.10">
    <property type="entry name" value="Periplasmic binding protein-like II"/>
    <property type="match status" value="2"/>
</dbReference>
<keyword evidence="1 2" id="KW-0732">Signal</keyword>
<feature type="signal peptide" evidence="2">
    <location>
        <begin position="1"/>
        <end position="19"/>
    </location>
</feature>